<dbReference type="Proteomes" id="UP000239576">
    <property type="component" value="Unassembled WGS sequence"/>
</dbReference>
<reference evidence="5" key="1">
    <citation type="submission" date="2018-02" db="EMBL/GenBank/DDBJ databases">
        <authorList>
            <person name="Moore K."/>
            <person name="Momper L."/>
        </authorList>
    </citation>
    <scope>NUCLEOTIDE SEQUENCE [LARGE SCALE GENOMIC DNA]</scope>
    <source>
        <strain evidence="5">ULC18</strain>
    </source>
</reference>
<protein>
    <submittedName>
        <fullName evidence="4">Transposase</fullName>
    </submittedName>
</protein>
<reference evidence="4 5" key="2">
    <citation type="submission" date="2018-03" db="EMBL/GenBank/DDBJ databases">
        <title>The ancient ancestry and fast evolution of plastids.</title>
        <authorList>
            <person name="Moore K.R."/>
            <person name="Magnabosco C."/>
            <person name="Momper L."/>
            <person name="Gold D.A."/>
            <person name="Bosak T."/>
            <person name="Fournier G.P."/>
        </authorList>
    </citation>
    <scope>NUCLEOTIDE SEQUENCE [LARGE SCALE GENOMIC DNA]</scope>
    <source>
        <strain evidence="4 5">ULC18</strain>
    </source>
</reference>
<evidence type="ECO:0000313" key="5">
    <source>
        <dbReference type="Proteomes" id="UP000239576"/>
    </source>
</evidence>
<dbReference type="PROSITE" id="PS50994">
    <property type="entry name" value="INTEGRASE"/>
    <property type="match status" value="1"/>
</dbReference>
<dbReference type="GO" id="GO:0015074">
    <property type="term" value="P:DNA integration"/>
    <property type="evidence" value="ECO:0007669"/>
    <property type="project" value="InterPro"/>
</dbReference>
<dbReference type="Gene3D" id="3.30.420.10">
    <property type="entry name" value="Ribonuclease H-like superfamily/Ribonuclease H"/>
    <property type="match status" value="1"/>
</dbReference>
<comment type="similarity">
    <text evidence="1">Belongs to the transposase IS21/IS408/IS1162 family.</text>
</comment>
<organism evidence="4 5">
    <name type="scientific">Stenomitos frigidus ULC18</name>
    <dbReference type="NCBI Taxonomy" id="2107698"/>
    <lineage>
        <taxon>Bacteria</taxon>
        <taxon>Bacillati</taxon>
        <taxon>Cyanobacteriota</taxon>
        <taxon>Cyanophyceae</taxon>
        <taxon>Leptolyngbyales</taxon>
        <taxon>Leptolyngbyaceae</taxon>
        <taxon>Stenomitos</taxon>
    </lineage>
</organism>
<dbReference type="OrthoDB" id="141763at2"/>
<dbReference type="PANTHER" id="PTHR35004:SF8">
    <property type="entry name" value="TRANSPOSASE RV3428C-RELATED"/>
    <property type="match status" value="1"/>
</dbReference>
<dbReference type="Pfam" id="PF00665">
    <property type="entry name" value="rve"/>
    <property type="match status" value="1"/>
</dbReference>
<dbReference type="InterPro" id="IPR054353">
    <property type="entry name" value="IstA-like_C"/>
</dbReference>
<dbReference type="NCBIfam" id="NF033546">
    <property type="entry name" value="transpos_IS21"/>
    <property type="match status" value="1"/>
</dbReference>
<accession>A0A2T1ESA0</accession>
<sequence length="510" mass="59084">MRIPIHLQREIARLHYYDPNNSDRAIAGAVGMSPSTIGSFRRMLRNQAHEWSAIAPLDDDQWRDTLGTHDRSIAQRKPLPDWQWVHTEMQRPDATMEQLWREWRETCPEGVAYTQFAVGYRAWRKNLHVVMRRVHRPGDKLFVDFAGRTVEIRDPAGGPSRFAQIFIAVLGYSNYTFVHAVPTQTTGDWVQCHVECFEFLEGAPCWVVSDNLKAAVWRRSRDELVINPTYRDCLHHYDTAPAPARPRRPKDKSKAEVGVQIAQRWILFKLRDRVFFSIDELNNELRRLNHELNEHPFKKLPGCRRSRFESDERATLKPLVQKRFELCDWRYQVRVGNDHHVEHLRCFYSVPSQLAGERVDLRTTASMVEVFRGGRRVAFHALLAEPGNSTTLPEHRPVAHQRVLEGEPKALMQWATAVGVSAQEMIGYHLNGRRDPANGMRAARRMRDLARDHGEDRFESVCRYALPLNITSLRSITSILTNQADLRPRAAMPPPRMEHDNLRGAQYFGD</sequence>
<comment type="caution">
    <text evidence="4">The sequence shown here is derived from an EMBL/GenBank/DDBJ whole genome shotgun (WGS) entry which is preliminary data.</text>
</comment>
<dbReference type="RefSeq" id="WP_106254394.1">
    <property type="nucleotide sequence ID" value="NZ_CAWNSW010000148.1"/>
</dbReference>
<keyword evidence="5" id="KW-1185">Reference proteome</keyword>
<feature type="domain" description="Integrase catalytic" evidence="3">
    <location>
        <begin position="133"/>
        <end position="313"/>
    </location>
</feature>
<feature type="region of interest" description="Disordered" evidence="2">
    <location>
        <begin position="489"/>
        <end position="510"/>
    </location>
</feature>
<evidence type="ECO:0000256" key="1">
    <source>
        <dbReference type="ARBA" id="ARBA00009277"/>
    </source>
</evidence>
<proteinExistence type="inferred from homology"/>
<dbReference type="AlphaFoldDB" id="A0A2T1ESA0"/>
<dbReference type="EMBL" id="PVWK01000007">
    <property type="protein sequence ID" value="PSB35614.1"/>
    <property type="molecule type" value="Genomic_DNA"/>
</dbReference>
<dbReference type="Pfam" id="PF22483">
    <property type="entry name" value="Mu-transpos_C_2"/>
    <property type="match status" value="1"/>
</dbReference>
<evidence type="ECO:0000313" key="4">
    <source>
        <dbReference type="EMBL" id="PSB35614.1"/>
    </source>
</evidence>
<gene>
    <name evidence="4" type="ORF">C7B82_00665</name>
</gene>
<dbReference type="InterPro" id="IPR012337">
    <property type="entry name" value="RNaseH-like_sf"/>
</dbReference>
<dbReference type="GO" id="GO:0003676">
    <property type="term" value="F:nucleic acid binding"/>
    <property type="evidence" value="ECO:0007669"/>
    <property type="project" value="InterPro"/>
</dbReference>
<dbReference type="InterPro" id="IPR036397">
    <property type="entry name" value="RNaseH_sf"/>
</dbReference>
<name>A0A2T1ESA0_9CYAN</name>
<dbReference type="SUPFAM" id="SSF53098">
    <property type="entry name" value="Ribonuclease H-like"/>
    <property type="match status" value="1"/>
</dbReference>
<evidence type="ECO:0000259" key="3">
    <source>
        <dbReference type="PROSITE" id="PS50994"/>
    </source>
</evidence>
<dbReference type="InterPro" id="IPR001584">
    <property type="entry name" value="Integrase_cat-core"/>
</dbReference>
<dbReference type="PANTHER" id="PTHR35004">
    <property type="entry name" value="TRANSPOSASE RV3428C-RELATED"/>
    <property type="match status" value="1"/>
</dbReference>
<evidence type="ECO:0000256" key="2">
    <source>
        <dbReference type="SAM" id="MobiDB-lite"/>
    </source>
</evidence>